<evidence type="ECO:0000313" key="1">
    <source>
        <dbReference type="EMBL" id="RKN64888.1"/>
    </source>
</evidence>
<dbReference type="RefSeq" id="WP_120751611.1">
    <property type="nucleotide sequence ID" value="NZ_RBAH01000040.1"/>
</dbReference>
<comment type="caution">
    <text evidence="1">The sequence shown here is derived from an EMBL/GenBank/DDBJ whole genome shotgun (WGS) entry which is preliminary data.</text>
</comment>
<proteinExistence type="predicted"/>
<dbReference type="Proteomes" id="UP000282311">
    <property type="component" value="Unassembled WGS sequence"/>
</dbReference>
<reference evidence="1 2" key="1">
    <citation type="journal article" date="2007" name="Int. J. Syst. Evol. Microbiol.">
        <title>Paenibacillus ginsengarvi sp. nov., isolated from soil from ginseng cultivation.</title>
        <authorList>
            <person name="Yoon M.H."/>
            <person name="Ten L.N."/>
            <person name="Im W.T."/>
        </authorList>
    </citation>
    <scope>NUCLEOTIDE SEQUENCE [LARGE SCALE GENOMIC DNA]</scope>
    <source>
        <strain evidence="1 2">KCTC 13059</strain>
    </source>
</reference>
<dbReference type="EMBL" id="RBAH01000040">
    <property type="protein sequence ID" value="RKN64888.1"/>
    <property type="molecule type" value="Genomic_DNA"/>
</dbReference>
<dbReference type="AlphaFoldDB" id="A0A3B0AWQ6"/>
<evidence type="ECO:0000313" key="2">
    <source>
        <dbReference type="Proteomes" id="UP000282311"/>
    </source>
</evidence>
<name>A0A3B0AWQ6_9BACL</name>
<dbReference type="OrthoDB" id="2665794at2"/>
<gene>
    <name evidence="1" type="ORF">D7M11_33400</name>
</gene>
<protein>
    <submittedName>
        <fullName evidence="1">Uncharacterized protein</fullName>
    </submittedName>
</protein>
<keyword evidence="2" id="KW-1185">Reference proteome</keyword>
<accession>A0A3B0AWQ6</accession>
<organism evidence="1 2">
    <name type="scientific">Paenibacillus ginsengarvi</name>
    <dbReference type="NCBI Taxonomy" id="400777"/>
    <lineage>
        <taxon>Bacteria</taxon>
        <taxon>Bacillati</taxon>
        <taxon>Bacillota</taxon>
        <taxon>Bacilli</taxon>
        <taxon>Bacillales</taxon>
        <taxon>Paenibacillaceae</taxon>
        <taxon>Paenibacillus</taxon>
    </lineage>
</organism>
<sequence length="76" mass="8968">MRFVTETRMKRLEELLRRIPGDDDRSYALHLLESIRADIERNYAEIQHPPDVGRLIRPTGDDNDAEGIITLRPRKR</sequence>